<comment type="caution">
    <text evidence="5">The sequence shown here is derived from an EMBL/GenBank/DDBJ whole genome shotgun (WGS) entry which is preliminary data.</text>
</comment>
<sequence length="557" mass="63934">MSVTTSPFMLALAMVVLAASMVIMLYWVHQTTPLTSIDTIREPGYFPYIKTVKYMEIGDVEEAEEKDSPMNILLFYADDWRHDTLGAAGNPVIKTPVLDALAADGVRFSENCVTTSICWISRATLYSGQYLARHNFVMPRSGRTITINGTHVNMGFEVPQNETIYSLLKQKAGYTTAHVGKLGLLVSLDQELNFNFFVDDDGWHYRMIGDKMWHITEKNTADALRFLVERDKNKPFFMNVAYFATHAVDGDERQYLPQNRSKSMYENDTIPIPATATDEAWKMMPQFFGDDNEGRNRWRWRYDTPVKYQSMMKNYYRMASEVDRSVGTIINHLAEEGQLDNTLIIFTTDNGNFHAEHGLADKWYPHQESIRVPLIVKDPRMNPKFKGTVIDDFTLNIDLTATILAAAGMKPLPSMMGRDISILYRNGGLQAATAGQARHKAVPTAEKRQYPDPASDGNGRYHSGSEFSWRTEFFYEHPMHVSPSFIPASEALVRKDYKYFYWPDFNYEQLFDLINDPGEMNDLFNSKNPVHQQKLKEMRRRFNELKMIAHSNLAIIL</sequence>
<dbReference type="EMBL" id="JALLPB020000223">
    <property type="protein sequence ID" value="KAL3811988.1"/>
    <property type="molecule type" value="Genomic_DNA"/>
</dbReference>
<evidence type="ECO:0000256" key="2">
    <source>
        <dbReference type="SAM" id="MobiDB-lite"/>
    </source>
</evidence>
<keyword evidence="3" id="KW-1133">Transmembrane helix</keyword>
<name>A0ABD3RGI9_9STRA</name>
<protein>
    <recommendedName>
        <fullName evidence="4">Sulfatase N-terminal domain-containing protein</fullName>
    </recommendedName>
</protein>
<dbReference type="InterPro" id="IPR017850">
    <property type="entry name" value="Alkaline_phosphatase_core_sf"/>
</dbReference>
<keyword evidence="6" id="KW-1185">Reference proteome</keyword>
<dbReference type="PANTHER" id="PTHR43108:SF6">
    <property type="entry name" value="N-SULPHOGLUCOSAMINE SULPHOHYDROLASE"/>
    <property type="match status" value="1"/>
</dbReference>
<feature type="region of interest" description="Disordered" evidence="2">
    <location>
        <begin position="438"/>
        <end position="461"/>
    </location>
</feature>
<keyword evidence="3" id="KW-0472">Membrane</keyword>
<evidence type="ECO:0000256" key="1">
    <source>
        <dbReference type="ARBA" id="ARBA00008779"/>
    </source>
</evidence>
<evidence type="ECO:0000313" key="6">
    <source>
        <dbReference type="Proteomes" id="UP001530377"/>
    </source>
</evidence>
<organism evidence="5 6">
    <name type="scientific">Cyclostephanos tholiformis</name>
    <dbReference type="NCBI Taxonomy" id="382380"/>
    <lineage>
        <taxon>Eukaryota</taxon>
        <taxon>Sar</taxon>
        <taxon>Stramenopiles</taxon>
        <taxon>Ochrophyta</taxon>
        <taxon>Bacillariophyta</taxon>
        <taxon>Coscinodiscophyceae</taxon>
        <taxon>Thalassiosirophycidae</taxon>
        <taxon>Stephanodiscales</taxon>
        <taxon>Stephanodiscaceae</taxon>
        <taxon>Cyclostephanos</taxon>
    </lineage>
</organism>
<evidence type="ECO:0000313" key="5">
    <source>
        <dbReference type="EMBL" id="KAL3811988.1"/>
    </source>
</evidence>
<dbReference type="Proteomes" id="UP001530377">
    <property type="component" value="Unassembled WGS sequence"/>
</dbReference>
<gene>
    <name evidence="5" type="ORF">ACHAXA_009606</name>
</gene>
<reference evidence="5 6" key="1">
    <citation type="submission" date="2024-10" db="EMBL/GenBank/DDBJ databases">
        <title>Updated reference genomes for cyclostephanoid diatoms.</title>
        <authorList>
            <person name="Roberts W.R."/>
            <person name="Alverson A.J."/>
        </authorList>
    </citation>
    <scope>NUCLEOTIDE SEQUENCE [LARGE SCALE GENOMIC DNA]</scope>
    <source>
        <strain evidence="5 6">AJA228-03</strain>
    </source>
</reference>
<dbReference type="Gene3D" id="3.40.720.10">
    <property type="entry name" value="Alkaline Phosphatase, subunit A"/>
    <property type="match status" value="1"/>
</dbReference>
<comment type="similarity">
    <text evidence="1">Belongs to the sulfatase family.</text>
</comment>
<dbReference type="AlphaFoldDB" id="A0ABD3RGI9"/>
<dbReference type="SUPFAM" id="SSF53649">
    <property type="entry name" value="Alkaline phosphatase-like"/>
    <property type="match status" value="1"/>
</dbReference>
<feature type="transmembrane region" description="Helical" evidence="3">
    <location>
        <begin position="7"/>
        <end position="28"/>
    </location>
</feature>
<keyword evidence="3" id="KW-0812">Transmembrane</keyword>
<dbReference type="PANTHER" id="PTHR43108">
    <property type="entry name" value="N-ACETYLGLUCOSAMINE-6-SULFATASE FAMILY MEMBER"/>
    <property type="match status" value="1"/>
</dbReference>
<proteinExistence type="inferred from homology"/>
<dbReference type="InterPro" id="IPR000917">
    <property type="entry name" value="Sulfatase_N"/>
</dbReference>
<evidence type="ECO:0000259" key="4">
    <source>
        <dbReference type="Pfam" id="PF00884"/>
    </source>
</evidence>
<dbReference type="Pfam" id="PF00884">
    <property type="entry name" value="Sulfatase"/>
    <property type="match status" value="1"/>
</dbReference>
<feature type="domain" description="Sulfatase N-terminal" evidence="4">
    <location>
        <begin position="71"/>
        <end position="409"/>
    </location>
</feature>
<accession>A0ABD3RGI9</accession>
<evidence type="ECO:0000256" key="3">
    <source>
        <dbReference type="SAM" id="Phobius"/>
    </source>
</evidence>